<reference evidence="2" key="3">
    <citation type="submission" date="2014-05" db="EMBL/GenBank/DDBJ databases">
        <authorList>
            <person name="Aslett A.Martin."/>
            <person name="De Silva Nishadi"/>
        </authorList>
    </citation>
    <scope>NUCLEOTIDE SEQUENCE</scope>
    <source>
        <strain evidence="2">YM</strain>
    </source>
</reference>
<organism evidence="2 5">
    <name type="scientific">Plasmodium yoelii</name>
    <dbReference type="NCBI Taxonomy" id="5861"/>
    <lineage>
        <taxon>Eukaryota</taxon>
        <taxon>Sar</taxon>
        <taxon>Alveolata</taxon>
        <taxon>Apicomplexa</taxon>
        <taxon>Aconoidasida</taxon>
        <taxon>Haemosporida</taxon>
        <taxon>Plasmodiidae</taxon>
        <taxon>Plasmodium</taxon>
        <taxon>Plasmodium (Vinckeia)</taxon>
    </lineage>
</organism>
<sequence length="291" mass="34379">MNKTVKREGIYFNGFLRYSKKKKIAKNDNEYCGLQTQLNNLNSHKNITNSYDIPNEKENIQNKEDDVEEQYEAAEKKECNFIDNDINDLIDEKDIVDMQLKKKITSNFGKKDKYNIENDNNSPKSDHVNSLNRKNKYKIQNDLSGLKKKKNKKIDNALKEKNIHSSKKVEIAQKKKNLLHKNKNYPKSLNKIGKRYIAENYIKNFLNKKQRNNVKPETFKYKYELPTIASLGKVKTLGYFNYAFKEDILNDTAKLILNNLSNIYFENSVLRFINLRKKKKSTKKKKLVKKY</sequence>
<evidence type="ECO:0000313" key="2">
    <source>
        <dbReference type="EMBL" id="CDU20598.1"/>
    </source>
</evidence>
<evidence type="ECO:0000313" key="4">
    <source>
        <dbReference type="Proteomes" id="UP000072874"/>
    </source>
</evidence>
<dbReference type="VEuPathDB" id="PlasmoDB:Py17XNL_001401092"/>
<reference evidence="4 5" key="1">
    <citation type="journal article" date="2014" name="BMC Biol.">
        <title>A comprehensive evaluation of rodent malaria parasite genomes and gene expression.</title>
        <authorList>
            <person name="Otto T.D."/>
            <person name="Bohme U."/>
            <person name="Jackson A.P."/>
            <person name="Hunt M."/>
            <person name="Franke-Fayard B."/>
            <person name="Hoeijmakers W.A."/>
            <person name="Religa A.A."/>
            <person name="Robertson L."/>
            <person name="Sanders M."/>
            <person name="Ogun S.A."/>
            <person name="Cunningham D."/>
            <person name="Erhart A."/>
            <person name="Billker O."/>
            <person name="Khan S.M."/>
            <person name="Stunnenberg H.G."/>
            <person name="Langhorne J."/>
            <person name="Holder A.A."/>
            <person name="Waters A.P."/>
            <person name="Newbold C.I."/>
            <person name="Pain A."/>
            <person name="Berriman M."/>
            <person name="Janse C.J."/>
        </authorList>
    </citation>
    <scope>NUCLEOTIDE SEQUENCE [LARGE SCALE GENOMIC DNA]</scope>
    <source>
        <strain evidence="3 4">17X</strain>
        <strain evidence="2 5">YM</strain>
    </source>
</reference>
<dbReference type="EMBL" id="LK934642">
    <property type="protein sequence ID" value="CDU20598.1"/>
    <property type="molecule type" value="Genomic_DNA"/>
</dbReference>
<dbReference type="OrthoDB" id="372284at2759"/>
<dbReference type="Proteomes" id="UP000072904">
    <property type="component" value="Chromosome 14"/>
</dbReference>
<dbReference type="OMA" id="CKYKYEL"/>
<accession>A0A077YES5</accession>
<gene>
    <name evidence="3" type="ORF">PY17X_1424800</name>
    <name evidence="2" type="ORF">PYYM_1426600</name>
</gene>
<dbReference type="Proteomes" id="UP000072874">
    <property type="component" value="Chromosome 14"/>
</dbReference>
<reference evidence="3" key="2">
    <citation type="submission" date="2014-05" db="EMBL/GenBank/DDBJ databases">
        <authorList>
            <person name="Aslett M.A."/>
            <person name="De Silva N."/>
        </authorList>
    </citation>
    <scope>NUCLEOTIDE SEQUENCE</scope>
    <source>
        <strain evidence="3">17X</strain>
    </source>
</reference>
<dbReference type="KEGG" id="pyo:PY17X_1424800"/>
<dbReference type="AlphaFoldDB" id="A0A077YES5"/>
<feature type="region of interest" description="Disordered" evidence="1">
    <location>
        <begin position="111"/>
        <end position="138"/>
    </location>
</feature>
<dbReference type="RefSeq" id="XP_725881.2">
    <property type="nucleotide sequence ID" value="XM_720788.2"/>
</dbReference>
<dbReference type="VEuPathDB" id="PlasmoDB:PY17X_1424800"/>
<feature type="compositionally biased region" description="Polar residues" evidence="1">
    <location>
        <begin position="117"/>
        <end position="132"/>
    </location>
</feature>
<evidence type="ECO:0000313" key="5">
    <source>
        <dbReference type="Proteomes" id="UP000072904"/>
    </source>
</evidence>
<dbReference type="GeneID" id="3791221"/>
<name>A0A077YES5_PLAYE</name>
<dbReference type="EMBL" id="LM993668">
    <property type="protein sequence ID" value="VTZ81559.1"/>
    <property type="molecule type" value="Genomic_DNA"/>
</dbReference>
<proteinExistence type="predicted"/>
<dbReference type="VEuPathDB" id="PlasmoDB:PYYM_1426600"/>
<reference evidence="3" key="4">
    <citation type="submission" date="2019-05" db="EMBL/GenBank/DDBJ databases">
        <authorList>
            <consortium name="Pathogen Informatics"/>
        </authorList>
    </citation>
    <scope>NUCLEOTIDE SEQUENCE</scope>
    <source>
        <strain evidence="3">17X</strain>
    </source>
</reference>
<protein>
    <submittedName>
        <fullName evidence="2">Uncharacterized protein</fullName>
    </submittedName>
</protein>
<evidence type="ECO:0000256" key="1">
    <source>
        <dbReference type="SAM" id="MobiDB-lite"/>
    </source>
</evidence>
<dbReference type="VEuPathDB" id="PlasmoDB:PY05423"/>
<evidence type="ECO:0000313" key="3">
    <source>
        <dbReference type="EMBL" id="VTZ81559.1"/>
    </source>
</evidence>